<protein>
    <submittedName>
        <fullName evidence="1">Uncharacterized protein</fullName>
    </submittedName>
</protein>
<organism evidence="1 2">
    <name type="scientific">Pseudomonas mandelii PD30</name>
    <dbReference type="NCBI Taxonomy" id="1419583"/>
    <lineage>
        <taxon>Bacteria</taxon>
        <taxon>Pseudomonadati</taxon>
        <taxon>Pseudomonadota</taxon>
        <taxon>Gammaproteobacteria</taxon>
        <taxon>Pseudomonadales</taxon>
        <taxon>Pseudomonadaceae</taxon>
        <taxon>Pseudomonas</taxon>
    </lineage>
</organism>
<name>A0A059L956_9PSED</name>
<dbReference type="AlphaFoldDB" id="A0A059L956"/>
<dbReference type="Proteomes" id="UP000026739">
    <property type="component" value="Unassembled WGS sequence"/>
</dbReference>
<accession>A0A059L956</accession>
<gene>
    <name evidence="1" type="ORF">V466_04435</name>
</gene>
<evidence type="ECO:0000313" key="2">
    <source>
        <dbReference type="Proteomes" id="UP000026739"/>
    </source>
</evidence>
<evidence type="ECO:0000313" key="1">
    <source>
        <dbReference type="EMBL" id="KDD70736.1"/>
    </source>
</evidence>
<reference evidence="1 2" key="1">
    <citation type="submission" date="2013-12" db="EMBL/GenBank/DDBJ databases">
        <authorList>
            <person name="Formusa P.A."/>
            <person name="Habash M."/>
            <person name="Lee H."/>
            <person name="Trevors J.T."/>
        </authorList>
    </citation>
    <scope>NUCLEOTIDE SEQUENCE [LARGE SCALE GENOMIC DNA]</scope>
    <source>
        <strain evidence="1 2">PD30</strain>
    </source>
</reference>
<dbReference type="EMBL" id="AZQQ01000061">
    <property type="protein sequence ID" value="KDD70736.1"/>
    <property type="molecule type" value="Genomic_DNA"/>
</dbReference>
<proteinExistence type="predicted"/>
<comment type="caution">
    <text evidence="1">The sequence shown here is derived from an EMBL/GenBank/DDBJ whole genome shotgun (WGS) entry which is preliminary data.</text>
</comment>
<sequence length="38" mass="4184">MFVMHAGAPIRGSQERIVGVEDQPEVPEIDPQMFVATT</sequence>